<sequence>MYAIMPESKMYDPGFDIRPTFEPMGFMYGEDVFGPEPENRRLDDIRKSLMDPGTGGPDIVYTIAMDVGRKQHRAILEELHLLFGVVTYAAGKLGREPIRSQGHIHKISPYSGWSTPEVYEIWTGEAIIYMQETAEDDPGRCFAVYAKPGDVVIVPPNWAHATISANSREPLTFGAWCDRDYGFVYDGVRKHKGIAWFPVFDEEGIIRWQANPHYETSQLVCKSPRQYPDLGIEPGKSIYQTFESNPEVFLYVPRPQLVAAAWENFEP</sequence>
<dbReference type="InterPro" id="IPR010551">
    <property type="entry name" value="G6P_isomerase_prok"/>
</dbReference>
<dbReference type="GO" id="GO:0004347">
    <property type="term" value="F:glucose-6-phosphate isomerase activity"/>
    <property type="evidence" value="ECO:0007669"/>
    <property type="project" value="UniProtKB-EC"/>
</dbReference>
<evidence type="ECO:0000256" key="2">
    <source>
        <dbReference type="ARBA" id="ARBA00006542"/>
    </source>
</evidence>
<evidence type="ECO:0000256" key="1">
    <source>
        <dbReference type="ARBA" id="ARBA00004926"/>
    </source>
</evidence>
<organism evidence="8 9">
    <name type="scientific">Pseudobacter ginsenosidimutans</name>
    <dbReference type="NCBI Taxonomy" id="661488"/>
    <lineage>
        <taxon>Bacteria</taxon>
        <taxon>Pseudomonadati</taxon>
        <taxon>Bacteroidota</taxon>
        <taxon>Chitinophagia</taxon>
        <taxon>Chitinophagales</taxon>
        <taxon>Chitinophagaceae</taxon>
        <taxon>Pseudobacter</taxon>
    </lineage>
</organism>
<dbReference type="AlphaFoldDB" id="A0A4V2F088"/>
<dbReference type="Pfam" id="PF06560">
    <property type="entry name" value="GPI"/>
    <property type="match status" value="1"/>
</dbReference>
<dbReference type="Proteomes" id="UP000293874">
    <property type="component" value="Unassembled WGS sequence"/>
</dbReference>
<evidence type="ECO:0000313" key="8">
    <source>
        <dbReference type="EMBL" id="RZS69140.1"/>
    </source>
</evidence>
<keyword evidence="8" id="KW-0413">Isomerase</keyword>
<comment type="pathway">
    <text evidence="1">Carbohydrate degradation; glycolysis; D-glyceraldehyde 3-phosphate and glycerone phosphate from D-glucose: step 2/4.</text>
</comment>
<proteinExistence type="inferred from homology"/>
<dbReference type="InterPro" id="IPR011051">
    <property type="entry name" value="RmlC_Cupin_sf"/>
</dbReference>
<keyword evidence="4" id="KW-0312">Gluconeogenesis</keyword>
<dbReference type="GO" id="GO:0006096">
    <property type="term" value="P:glycolytic process"/>
    <property type="evidence" value="ECO:0007669"/>
    <property type="project" value="UniProtKB-UniPathway"/>
</dbReference>
<reference evidence="8 9" key="1">
    <citation type="submission" date="2019-02" db="EMBL/GenBank/DDBJ databases">
        <title>Genomic Encyclopedia of Type Strains, Phase IV (KMG-IV): sequencing the most valuable type-strain genomes for metagenomic binning, comparative biology and taxonomic classification.</title>
        <authorList>
            <person name="Goeker M."/>
        </authorList>
    </citation>
    <scope>NUCLEOTIDE SEQUENCE [LARGE SCALE GENOMIC DNA]</scope>
    <source>
        <strain evidence="8 9">DSM 18116</strain>
    </source>
</reference>
<feature type="domain" description="Glucose-6-phosphate isomerase prokaryote" evidence="7">
    <location>
        <begin position="57"/>
        <end position="206"/>
    </location>
</feature>
<evidence type="ECO:0000256" key="6">
    <source>
        <dbReference type="ARBA" id="ARBA00029321"/>
    </source>
</evidence>
<accession>A0A4V2F088</accession>
<evidence type="ECO:0000313" key="9">
    <source>
        <dbReference type="Proteomes" id="UP000293874"/>
    </source>
</evidence>
<dbReference type="GO" id="GO:0005737">
    <property type="term" value="C:cytoplasm"/>
    <property type="evidence" value="ECO:0007669"/>
    <property type="project" value="InterPro"/>
</dbReference>
<comment type="catalytic activity">
    <reaction evidence="6">
        <text>alpha-D-glucose 6-phosphate = beta-D-fructose 6-phosphate</text>
        <dbReference type="Rhea" id="RHEA:11816"/>
        <dbReference type="ChEBI" id="CHEBI:57634"/>
        <dbReference type="ChEBI" id="CHEBI:58225"/>
        <dbReference type="EC" id="5.3.1.9"/>
    </reaction>
</comment>
<comment type="similarity">
    <text evidence="2">Belongs to the archaeal-type GPI family.</text>
</comment>
<dbReference type="Gene3D" id="2.60.120.10">
    <property type="entry name" value="Jelly Rolls"/>
    <property type="match status" value="1"/>
</dbReference>
<dbReference type="UniPathway" id="UPA00109">
    <property type="reaction ID" value="UER00181"/>
</dbReference>
<dbReference type="SUPFAM" id="SSF51182">
    <property type="entry name" value="RmlC-like cupins"/>
    <property type="match status" value="1"/>
</dbReference>
<comment type="caution">
    <text evidence="8">The sequence shown here is derived from an EMBL/GenBank/DDBJ whole genome shotgun (WGS) entry which is preliminary data.</text>
</comment>
<dbReference type="EC" id="5.3.1.9" evidence="3"/>
<gene>
    <name evidence="8" type="ORF">EV199_4966</name>
</gene>
<evidence type="ECO:0000259" key="7">
    <source>
        <dbReference type="Pfam" id="PF06560"/>
    </source>
</evidence>
<evidence type="ECO:0000256" key="3">
    <source>
        <dbReference type="ARBA" id="ARBA00011952"/>
    </source>
</evidence>
<dbReference type="GO" id="GO:0006094">
    <property type="term" value="P:gluconeogenesis"/>
    <property type="evidence" value="ECO:0007669"/>
    <property type="project" value="UniProtKB-KW"/>
</dbReference>
<keyword evidence="5" id="KW-0324">Glycolysis</keyword>
<dbReference type="InterPro" id="IPR014710">
    <property type="entry name" value="RmlC-like_jellyroll"/>
</dbReference>
<dbReference type="EMBL" id="SGXA01000003">
    <property type="protein sequence ID" value="RZS69140.1"/>
    <property type="molecule type" value="Genomic_DNA"/>
</dbReference>
<protein>
    <recommendedName>
        <fullName evidence="3">glucose-6-phosphate isomerase</fullName>
        <ecNumber evidence="3">5.3.1.9</ecNumber>
    </recommendedName>
</protein>
<evidence type="ECO:0000256" key="4">
    <source>
        <dbReference type="ARBA" id="ARBA00022432"/>
    </source>
</evidence>
<keyword evidence="9" id="KW-1185">Reference proteome</keyword>
<evidence type="ECO:0000256" key="5">
    <source>
        <dbReference type="ARBA" id="ARBA00023152"/>
    </source>
</evidence>
<name>A0A4V2F088_9BACT</name>
<dbReference type="CDD" id="cd02218">
    <property type="entry name" value="cupin_PGI"/>
    <property type="match status" value="1"/>
</dbReference>